<protein>
    <recommendedName>
        <fullName evidence="3">LPS-assembly protein LptD</fullName>
    </recommendedName>
</protein>
<proteinExistence type="predicted"/>
<accession>A0A3P4BA55</accession>
<evidence type="ECO:0000313" key="2">
    <source>
        <dbReference type="Proteomes" id="UP000277294"/>
    </source>
</evidence>
<evidence type="ECO:0000313" key="1">
    <source>
        <dbReference type="EMBL" id="VCU72608.1"/>
    </source>
</evidence>
<evidence type="ECO:0008006" key="3">
    <source>
        <dbReference type="Google" id="ProtNLM"/>
    </source>
</evidence>
<sequence length="407" mass="46230">MGAGSPFFPEGVEYSLQVARIVQQISNPYRLPDTGGNLRHTDLAVIDEFRAAAIVPLASERTRLMTSAMFGNVDYRDTHQLDHSPHAIKTTLQWQAGDLFKGSVSASDHIRMNRFLSTSWPARDLLKQRIFNADVGLRVTESLTVPMLSMSRTVSRNEFATNQQLYNRNDNLVQLSAQYVGKDYSSVSGGVSRIRTNYVDRTPLQVQQLDRAYSDTEFFLSGNWHYSSKTSLEGYAGWRQRRYETLVDRDVDFATAELRAYWDYSVKTSFHAHLWHRPYGNEEDRSTLYSTLTGGRLAVRWQPGEKTSLSLNVVRERQKNYRVGAGGASEAMSWRVGPRGEWQMTPNILLTLDGWRERVKGVGYPGYGSTVLRVGFTLMFDNIHLSPARVRSGEECDGRNLDTRLCD</sequence>
<dbReference type="EMBL" id="UWPJ01000044">
    <property type="protein sequence ID" value="VCU72608.1"/>
    <property type="molecule type" value="Genomic_DNA"/>
</dbReference>
<name>A0A3P4BA55_9BURK</name>
<reference evidence="1 2" key="1">
    <citation type="submission" date="2018-10" db="EMBL/GenBank/DDBJ databases">
        <authorList>
            <person name="Criscuolo A."/>
        </authorList>
    </citation>
    <scope>NUCLEOTIDE SEQUENCE [LARGE SCALE GENOMIC DNA]</scope>
    <source>
        <strain evidence="1">DnA1</strain>
    </source>
</reference>
<gene>
    <name evidence="1" type="ORF">PIGHUM_04710</name>
</gene>
<dbReference type="Proteomes" id="UP000277294">
    <property type="component" value="Unassembled WGS sequence"/>
</dbReference>
<keyword evidence="2" id="KW-1185">Reference proteome</keyword>
<dbReference type="AlphaFoldDB" id="A0A3P4BA55"/>
<organism evidence="1 2">
    <name type="scientific">Pigmentiphaga humi</name>
    <dbReference type="NCBI Taxonomy" id="2478468"/>
    <lineage>
        <taxon>Bacteria</taxon>
        <taxon>Pseudomonadati</taxon>
        <taxon>Pseudomonadota</taxon>
        <taxon>Betaproteobacteria</taxon>
        <taxon>Burkholderiales</taxon>
        <taxon>Alcaligenaceae</taxon>
        <taxon>Pigmentiphaga</taxon>
    </lineage>
</organism>